<reference evidence="14" key="2">
    <citation type="submission" date="2015-08" db="EMBL/GenBank/DDBJ databases">
        <title>Complete DNA Sequence of Pseudomonas syringae pv. actinidiae, the Causal Agent of Kiwifruit Canker Disease.</title>
        <authorList>
            <person name="Rikkerink E.H.A."/>
            <person name="Fineran P.C."/>
        </authorList>
    </citation>
    <scope>NUCLEOTIDE SEQUENCE</scope>
    <source>
        <strain evidence="14">SkMP5</strain>
    </source>
</reference>
<feature type="chain" id="PRO_5010916185" evidence="10">
    <location>
        <begin position="32"/>
        <end position="959"/>
    </location>
</feature>
<keyword evidence="6 8" id="KW-0472">Membrane</keyword>
<keyword evidence="10" id="KW-0732">Signal</keyword>
<keyword evidence="5 9" id="KW-0798">TonB box</keyword>
<keyword evidence="14" id="KW-0675">Receptor</keyword>
<evidence type="ECO:0000313" key="15">
    <source>
        <dbReference type="Proteomes" id="UP000253740"/>
    </source>
</evidence>
<dbReference type="InterPro" id="IPR039426">
    <property type="entry name" value="TonB-dep_rcpt-like"/>
</dbReference>
<feature type="domain" description="TonB-dependent receptor plug" evidence="12">
    <location>
        <begin position="57"/>
        <end position="181"/>
    </location>
</feature>
<dbReference type="Gene3D" id="2.170.130.10">
    <property type="entry name" value="TonB-dependent receptor, plug domain"/>
    <property type="match status" value="1"/>
</dbReference>
<protein>
    <submittedName>
        <fullName evidence="14">TonB-dependent outer membrane receptor</fullName>
    </submittedName>
    <submittedName>
        <fullName evidence="13">TonB-dependent receptor</fullName>
    </submittedName>
</protein>
<evidence type="ECO:0000313" key="14">
    <source>
        <dbReference type="EMBL" id="GAP65359.1"/>
    </source>
</evidence>
<comment type="similarity">
    <text evidence="8 9">Belongs to the TonB-dependent receptor family.</text>
</comment>
<evidence type="ECO:0000256" key="3">
    <source>
        <dbReference type="ARBA" id="ARBA00022452"/>
    </source>
</evidence>
<dbReference type="AlphaFoldDB" id="A0A0K8QKJ9"/>
<evidence type="ECO:0000256" key="4">
    <source>
        <dbReference type="ARBA" id="ARBA00022692"/>
    </source>
</evidence>
<dbReference type="EMBL" id="DF952381">
    <property type="protein sequence ID" value="GAN45521.1"/>
    <property type="molecule type" value="Genomic_DNA"/>
</dbReference>
<dbReference type="InterPro" id="IPR000531">
    <property type="entry name" value="Beta-barrel_TonB"/>
</dbReference>
<dbReference type="InterPro" id="IPR037066">
    <property type="entry name" value="Plug_dom_sf"/>
</dbReference>
<dbReference type="GO" id="GO:0009279">
    <property type="term" value="C:cell outer membrane"/>
    <property type="evidence" value="ECO:0007669"/>
    <property type="project" value="UniProtKB-SubCell"/>
</dbReference>
<evidence type="ECO:0000313" key="13">
    <source>
        <dbReference type="EMBL" id="GAN45521.1"/>
    </source>
</evidence>
<keyword evidence="2 8" id="KW-0813">Transport</keyword>
<evidence type="ECO:0000256" key="8">
    <source>
        <dbReference type="PROSITE-ProRule" id="PRU01360"/>
    </source>
</evidence>
<dbReference type="InterPro" id="IPR012910">
    <property type="entry name" value="Plug_dom"/>
</dbReference>
<feature type="domain" description="TonB-dependent receptor-like beta-barrel" evidence="11">
    <location>
        <begin position="376"/>
        <end position="923"/>
    </location>
</feature>
<comment type="subcellular location">
    <subcellularLocation>
        <location evidence="1 8">Cell outer membrane</location>
        <topology evidence="1 8">Multi-pass membrane protein</topology>
    </subcellularLocation>
</comment>
<dbReference type="OrthoDB" id="6276154at2"/>
<dbReference type="PROSITE" id="PS52016">
    <property type="entry name" value="TONB_DEPENDENT_REC_3"/>
    <property type="match status" value="1"/>
</dbReference>
<dbReference type="Proteomes" id="UP000253740">
    <property type="component" value="Unassembled WGS sequence"/>
</dbReference>
<evidence type="ECO:0000256" key="2">
    <source>
        <dbReference type="ARBA" id="ARBA00022448"/>
    </source>
</evidence>
<evidence type="ECO:0000256" key="1">
    <source>
        <dbReference type="ARBA" id="ARBA00004571"/>
    </source>
</evidence>
<organism evidence="14">
    <name type="scientific">Mizugakiibacter sediminis</name>
    <dbReference type="NCBI Taxonomy" id="1475481"/>
    <lineage>
        <taxon>Bacteria</taxon>
        <taxon>Pseudomonadati</taxon>
        <taxon>Pseudomonadota</taxon>
        <taxon>Gammaproteobacteria</taxon>
        <taxon>Lysobacterales</taxon>
        <taxon>Rhodanobacteraceae</taxon>
        <taxon>Mizugakiibacter</taxon>
    </lineage>
</organism>
<reference evidence="13" key="1">
    <citation type="submission" date="2015-03" db="EMBL/GenBank/DDBJ databases">
        <title>Draft genome sequence of Mizugakiibacter sediminis skMP5.</title>
        <authorList>
            <person name="Watanabe T."/>
            <person name="Kojima H."/>
            <person name="Fukui M."/>
        </authorList>
    </citation>
    <scope>NUCLEOTIDE SEQUENCE</scope>
    <source>
        <strain evidence="13">SkMP5</strain>
    </source>
</reference>
<dbReference type="HOGENOM" id="CLU_010745_0_0_6"/>
<proteinExistence type="inferred from homology"/>
<dbReference type="STRING" id="1475481.GCA_000953855_00658"/>
<evidence type="ECO:0000256" key="7">
    <source>
        <dbReference type="ARBA" id="ARBA00023237"/>
    </source>
</evidence>
<gene>
    <name evidence="13" type="ORF">MBSD_2070</name>
    <name evidence="14" type="ORF">MBSD_n0648</name>
</gene>
<evidence type="ECO:0000256" key="10">
    <source>
        <dbReference type="SAM" id="SignalP"/>
    </source>
</evidence>
<dbReference type="Pfam" id="PF07715">
    <property type="entry name" value="Plug"/>
    <property type="match status" value="1"/>
</dbReference>
<evidence type="ECO:0000256" key="6">
    <source>
        <dbReference type="ARBA" id="ARBA00023136"/>
    </source>
</evidence>
<keyword evidence="3 8" id="KW-1134">Transmembrane beta strand</keyword>
<keyword evidence="7 8" id="KW-0998">Cell outer membrane</keyword>
<dbReference type="SUPFAM" id="SSF56935">
    <property type="entry name" value="Porins"/>
    <property type="match status" value="1"/>
</dbReference>
<dbReference type="InterPro" id="IPR036942">
    <property type="entry name" value="Beta-barrel_TonB_sf"/>
</dbReference>
<sequence>MNIKLRRSPLTLAMHAAGLLALPLFATPVFAQDQQQATKLEVIEVTGSRIKGSDIATQVPVLTINSDDIEKAGLTSIGDVLQQLSSSGSALNTKFNSAGNFGFPPDGSGVGSGSATLDLRHLGSKRVLILVDGLRWVNETSGSGVSASVDLNTIPASIIDRIEILQDGASSLYGSDAIAGVVNIITKRSQNGAAVNLYAGDYSLKGGKNTSGNASFGAKGDRYEFFVDFSHVKQNAISSSAKAQAGAECVPGTGLANCSSATPTGRFIFFDPAVGDVVSVTPNGAFPNGPSYPSDFHHFTTADRFNFAPYNLLMTPSERNAVFAQARYHISDNVTWYVKGLYNTRKSLNQAAPEPIFLGPGAGTGGLADSVGVDVTNPYNPFGFTLDPDPATGNLILIGRRPLEGGPRQYRQDVDTYYFATGLDGSFGLADRDYYWDVNFFDSKNSATQTVNGTYNIAHIQRALGPLADCTGSCVPLNIFGGPGTITPAMLQYIQYIEHDTSENKLKGWTANLSGELFELPAGAFSFATGYEHRKYDGSYTPDAVVVAGESNGVPSLPTAGSYSINEYYLELNAPLLKDMPGFKALDLSAATRYSDYSTFGGTTNNKFGVRWQVYDDLTLRSTWAEGFRAPTIGELFGSPARFDATLQDPCSAPIADPATAANCAALGVPASYSQPNPQISVRTGGNRNLQPETSKSFTAGAVYSPGWAADSGWSQRLDITLGYYRINLKNAIQAPDAQTQLNRCVASGDPNSAFCQGIHRNATGNIDGFNNTLQNLGRIDTSGWDFGAVWKSPQWSFGQLTANWQSTYVEKYEAKNEAGDLEPRTVGIEVTDSAIPRLTSVLGLGWAQGPWTVDYKLRYISPLKEDCAGAAGFPICTSPNEVAPNRPDGTHRLGAVTYHDIRASWKVPVNFDLTVAAGINNLWGKNPPICVSCSLNGYDASTYDLYGRFSYVEASLKF</sequence>
<evidence type="ECO:0000256" key="5">
    <source>
        <dbReference type="ARBA" id="ARBA00023077"/>
    </source>
</evidence>
<evidence type="ECO:0000259" key="12">
    <source>
        <dbReference type="Pfam" id="PF07715"/>
    </source>
</evidence>
<evidence type="ECO:0000259" key="11">
    <source>
        <dbReference type="Pfam" id="PF00593"/>
    </source>
</evidence>
<accession>A0A0K8QKJ9</accession>
<dbReference type="PANTHER" id="PTHR47234:SF2">
    <property type="entry name" value="TONB-DEPENDENT RECEPTOR"/>
    <property type="match status" value="1"/>
</dbReference>
<evidence type="ECO:0000256" key="9">
    <source>
        <dbReference type="RuleBase" id="RU003357"/>
    </source>
</evidence>
<name>A0A0K8QKJ9_9GAMM</name>
<dbReference type="RefSeq" id="WP_062535059.1">
    <property type="nucleotide sequence ID" value="NZ_DF970159.1"/>
</dbReference>
<dbReference type="EMBL" id="DF970159">
    <property type="protein sequence ID" value="GAP65359.1"/>
    <property type="molecule type" value="Genomic_DNA"/>
</dbReference>
<dbReference type="PANTHER" id="PTHR47234">
    <property type="match status" value="1"/>
</dbReference>
<feature type="signal peptide" evidence="10">
    <location>
        <begin position="1"/>
        <end position="31"/>
    </location>
</feature>
<keyword evidence="15" id="KW-1185">Reference proteome</keyword>
<dbReference type="Pfam" id="PF00593">
    <property type="entry name" value="TonB_dep_Rec_b-barrel"/>
    <property type="match status" value="1"/>
</dbReference>
<keyword evidence="4 8" id="KW-0812">Transmembrane</keyword>
<dbReference type="Gene3D" id="2.40.170.20">
    <property type="entry name" value="TonB-dependent receptor, beta-barrel domain"/>
    <property type="match status" value="1"/>
</dbReference>